<sequence length="350" mass="40758">MASCDPLIRDGEHYIQWTYTLFGTCIYGKQEMTSILFGNTLEFRDMSVSLVLVCLCYLSICCWLNAQIPQILKNYRNKSVDGLSLPFMLNWLLGDIANLFGCILTNQLPFQIYLAMYFCVVDLALFYQYFYYNWFRYLLFSNTMPVRSSYTLEDSLELSITSKRTNEAHQRAFYSTSTITSSISTSPSSHIFERDNESVVGYMVPSKSFFEYHAESIGRMFAWTCTILYLTSRMPQIWKNYKRKSVEGLSIFMFIFAALGNFTYTVSIFTNPLVHTNSTYLKESFPYVLGSIGTLVFDLTIFVQWYYWKNRVSFGLGKESVDNVEYSRLSLGDDGFRNSFDENDRDFDDF</sequence>
<protein>
    <submittedName>
        <fullName evidence="1">6766_t:CDS:1</fullName>
    </submittedName>
</protein>
<evidence type="ECO:0000313" key="1">
    <source>
        <dbReference type="EMBL" id="CAG8476716.1"/>
    </source>
</evidence>
<dbReference type="EMBL" id="CAJVPM010001928">
    <property type="protein sequence ID" value="CAG8476716.1"/>
    <property type="molecule type" value="Genomic_DNA"/>
</dbReference>
<name>A0ACA9KKA7_9GLOM</name>
<proteinExistence type="predicted"/>
<comment type="caution">
    <text evidence="1">The sequence shown here is derived from an EMBL/GenBank/DDBJ whole genome shotgun (WGS) entry which is preliminary data.</text>
</comment>
<evidence type="ECO:0000313" key="2">
    <source>
        <dbReference type="Proteomes" id="UP000789860"/>
    </source>
</evidence>
<keyword evidence="2" id="KW-1185">Reference proteome</keyword>
<dbReference type="Proteomes" id="UP000789860">
    <property type="component" value="Unassembled WGS sequence"/>
</dbReference>
<gene>
    <name evidence="1" type="ORF">SCALOS_LOCUS2256</name>
</gene>
<organism evidence="1 2">
    <name type="scientific">Scutellospora calospora</name>
    <dbReference type="NCBI Taxonomy" id="85575"/>
    <lineage>
        <taxon>Eukaryota</taxon>
        <taxon>Fungi</taxon>
        <taxon>Fungi incertae sedis</taxon>
        <taxon>Mucoromycota</taxon>
        <taxon>Glomeromycotina</taxon>
        <taxon>Glomeromycetes</taxon>
        <taxon>Diversisporales</taxon>
        <taxon>Gigasporaceae</taxon>
        <taxon>Scutellospora</taxon>
    </lineage>
</organism>
<feature type="non-terminal residue" evidence="1">
    <location>
        <position position="350"/>
    </location>
</feature>
<reference evidence="1" key="1">
    <citation type="submission" date="2021-06" db="EMBL/GenBank/DDBJ databases">
        <authorList>
            <person name="Kallberg Y."/>
            <person name="Tangrot J."/>
            <person name="Rosling A."/>
        </authorList>
    </citation>
    <scope>NUCLEOTIDE SEQUENCE</scope>
    <source>
        <strain evidence="1">AU212A</strain>
    </source>
</reference>
<accession>A0ACA9KKA7</accession>